<accession>A0A379B2A5</accession>
<dbReference type="EMBL" id="UGRI01000003">
    <property type="protein sequence ID" value="SUB32429.1"/>
    <property type="molecule type" value="Genomic_DNA"/>
</dbReference>
<protein>
    <submittedName>
        <fullName evidence="1">Uncharacterized protein</fullName>
    </submittedName>
</protein>
<proteinExistence type="predicted"/>
<reference evidence="1" key="1">
    <citation type="submission" date="2018-06" db="EMBL/GenBank/DDBJ databases">
        <authorList>
            <consortium name="Pathogen Informatics"/>
            <person name="Doyle S."/>
        </authorList>
    </citation>
    <scope>NUCLEOTIDE SEQUENCE [LARGE SCALE GENOMIC DNA]</scope>
    <source>
        <strain evidence="1">NCTC11421</strain>
    </source>
</reference>
<sequence>MNFPSYLGQPLKNIPLKDFDEVCEKWEKSFKENGKEIEYNQNIQEFMVKFVELALMAISEKSYIVVP</sequence>
<gene>
    <name evidence="1" type="ORF">NCTC11421_03869</name>
</gene>
<evidence type="ECO:0000313" key="1">
    <source>
        <dbReference type="EMBL" id="SUB32429.1"/>
    </source>
</evidence>
<organism evidence="1">
    <name type="scientific">Neisseria gonorrhoeae</name>
    <dbReference type="NCBI Taxonomy" id="485"/>
    <lineage>
        <taxon>Bacteria</taxon>
        <taxon>Pseudomonadati</taxon>
        <taxon>Pseudomonadota</taxon>
        <taxon>Betaproteobacteria</taxon>
        <taxon>Neisseriales</taxon>
        <taxon>Neisseriaceae</taxon>
        <taxon>Neisseria</taxon>
    </lineage>
</organism>
<name>A0A379B2A5_NEIGO</name>
<dbReference type="AlphaFoldDB" id="A0A379B2A5"/>